<dbReference type="Proteomes" id="UP000325315">
    <property type="component" value="Unassembled WGS sequence"/>
</dbReference>
<evidence type="ECO:0000256" key="1">
    <source>
        <dbReference type="SAM" id="MobiDB-lite"/>
    </source>
</evidence>
<sequence length="103" mass="11912">MRSLPSKKWMMNHCMRRGRDSKSYYKNALIMEFHIASITITNGQPTKPPYEVELQEYMKDGHMLKNFPSNPKSIYYVGNPNQSGLGPQSNFYNPSGRNHLNIS</sequence>
<keyword evidence="3" id="KW-1185">Reference proteome</keyword>
<evidence type="ECO:0000313" key="2">
    <source>
        <dbReference type="EMBL" id="KAA3466356.1"/>
    </source>
</evidence>
<comment type="caution">
    <text evidence="2">The sequence shown here is derived from an EMBL/GenBank/DDBJ whole genome shotgun (WGS) entry which is preliminary data.</text>
</comment>
<feature type="region of interest" description="Disordered" evidence="1">
    <location>
        <begin position="79"/>
        <end position="103"/>
    </location>
</feature>
<reference evidence="3" key="1">
    <citation type="journal article" date="2019" name="Plant Biotechnol. J.">
        <title>Genome sequencing of the Australian wild diploid species Gossypium australe highlights disease resistance and delayed gland morphogenesis.</title>
        <authorList>
            <person name="Cai Y."/>
            <person name="Cai X."/>
            <person name="Wang Q."/>
            <person name="Wang P."/>
            <person name="Zhang Y."/>
            <person name="Cai C."/>
            <person name="Xu Y."/>
            <person name="Wang K."/>
            <person name="Zhou Z."/>
            <person name="Wang C."/>
            <person name="Geng S."/>
            <person name="Li B."/>
            <person name="Dong Q."/>
            <person name="Hou Y."/>
            <person name="Wang H."/>
            <person name="Ai P."/>
            <person name="Liu Z."/>
            <person name="Yi F."/>
            <person name="Sun M."/>
            <person name="An G."/>
            <person name="Cheng J."/>
            <person name="Zhang Y."/>
            <person name="Shi Q."/>
            <person name="Xie Y."/>
            <person name="Shi X."/>
            <person name="Chang Y."/>
            <person name="Huang F."/>
            <person name="Chen Y."/>
            <person name="Hong S."/>
            <person name="Mi L."/>
            <person name="Sun Q."/>
            <person name="Zhang L."/>
            <person name="Zhou B."/>
            <person name="Peng R."/>
            <person name="Zhang X."/>
            <person name="Liu F."/>
        </authorList>
    </citation>
    <scope>NUCLEOTIDE SEQUENCE [LARGE SCALE GENOMIC DNA]</scope>
    <source>
        <strain evidence="3">cv. PA1801</strain>
    </source>
</reference>
<proteinExistence type="predicted"/>
<dbReference type="EMBL" id="SMMG02000007">
    <property type="protein sequence ID" value="KAA3466356.1"/>
    <property type="molecule type" value="Genomic_DNA"/>
</dbReference>
<evidence type="ECO:0000313" key="3">
    <source>
        <dbReference type="Proteomes" id="UP000325315"/>
    </source>
</evidence>
<dbReference type="AlphaFoldDB" id="A0A5B6VBH5"/>
<name>A0A5B6VBH5_9ROSI</name>
<gene>
    <name evidence="2" type="ORF">EPI10_001453</name>
</gene>
<organism evidence="2 3">
    <name type="scientific">Gossypium australe</name>
    <dbReference type="NCBI Taxonomy" id="47621"/>
    <lineage>
        <taxon>Eukaryota</taxon>
        <taxon>Viridiplantae</taxon>
        <taxon>Streptophyta</taxon>
        <taxon>Embryophyta</taxon>
        <taxon>Tracheophyta</taxon>
        <taxon>Spermatophyta</taxon>
        <taxon>Magnoliopsida</taxon>
        <taxon>eudicotyledons</taxon>
        <taxon>Gunneridae</taxon>
        <taxon>Pentapetalae</taxon>
        <taxon>rosids</taxon>
        <taxon>malvids</taxon>
        <taxon>Malvales</taxon>
        <taxon>Malvaceae</taxon>
        <taxon>Malvoideae</taxon>
        <taxon>Gossypium</taxon>
    </lineage>
</organism>
<accession>A0A5B6VBH5</accession>
<protein>
    <submittedName>
        <fullName evidence="2">Uncharacterized protein</fullName>
    </submittedName>
</protein>